<keyword evidence="4" id="KW-0963">Cytoplasm</keyword>
<dbReference type="CDD" id="cd05251">
    <property type="entry name" value="NmrA_like_SDR_a"/>
    <property type="match status" value="1"/>
</dbReference>
<dbReference type="Pfam" id="PF05368">
    <property type="entry name" value="NmrA"/>
    <property type="match status" value="1"/>
</dbReference>
<evidence type="ECO:0000256" key="6">
    <source>
        <dbReference type="ARBA" id="ARBA00023242"/>
    </source>
</evidence>
<evidence type="ECO:0000256" key="2">
    <source>
        <dbReference type="ARBA" id="ARBA00004556"/>
    </source>
</evidence>
<comment type="similarity">
    <text evidence="3">Belongs to the NmrA-type oxidoreductase family.</text>
</comment>
<dbReference type="PANTHER" id="PTHR42748">
    <property type="entry name" value="NITROGEN METABOLITE REPRESSION PROTEIN NMRA FAMILY MEMBER"/>
    <property type="match status" value="1"/>
</dbReference>
<organism evidence="9 10">
    <name type="scientific">Xylaria grammica</name>
    <dbReference type="NCBI Taxonomy" id="363999"/>
    <lineage>
        <taxon>Eukaryota</taxon>
        <taxon>Fungi</taxon>
        <taxon>Dikarya</taxon>
        <taxon>Ascomycota</taxon>
        <taxon>Pezizomycotina</taxon>
        <taxon>Sordariomycetes</taxon>
        <taxon>Xylariomycetidae</taxon>
        <taxon>Xylariales</taxon>
        <taxon>Xylariaceae</taxon>
        <taxon>Xylaria</taxon>
    </lineage>
</organism>
<evidence type="ECO:0000256" key="5">
    <source>
        <dbReference type="ARBA" id="ARBA00022857"/>
    </source>
</evidence>
<keyword evidence="6" id="KW-0539">Nucleus</keyword>
<name>A0A439DKT2_9PEZI</name>
<evidence type="ECO:0000313" key="9">
    <source>
        <dbReference type="EMBL" id="RWA15002.1"/>
    </source>
</evidence>
<comment type="subcellular location">
    <subcellularLocation>
        <location evidence="2">Cytoplasm</location>
        <location evidence="2">Perinuclear region</location>
    </subcellularLocation>
    <subcellularLocation>
        <location evidence="1">Nucleus</location>
    </subcellularLocation>
</comment>
<evidence type="ECO:0000256" key="3">
    <source>
        <dbReference type="ARBA" id="ARBA00006328"/>
    </source>
</evidence>
<accession>A0A439DKT2</accession>
<dbReference type="GO" id="GO:0048471">
    <property type="term" value="C:perinuclear region of cytoplasm"/>
    <property type="evidence" value="ECO:0007669"/>
    <property type="project" value="UniProtKB-SubCell"/>
</dbReference>
<sequence length="315" mass="34377">MPAKRIITVFGATGNQGGAIVSQFLNDPTLNSTWIVRGVTRDASKDSAKKLASQGAEVVAADLNDKASLVKAVAGSDTVFGVTNYWEKLDMQLEEQQGRNIADAAKEAGVKHLIWSSLLDITKLTNGKYSHVYHFDSKAHVEEYVRTLGIPATFFMPGFYMPNIPGGMLSKNGENWVFSLPVAPSSPIPLYDPADTGKYVKAIVNNKEALLGKRFLAATEYLTAQGVVDTFKSVFPEAGKTALYFETPKEDFYAFMKGTGMPDFAVTEMYENMVLMQDFGYYGGAPLDESHGFVADQLTTWAAFIKKAPAFSGLK</sequence>
<dbReference type="PANTHER" id="PTHR42748:SF31">
    <property type="entry name" value="NMRA-LIKE DOMAIN-CONTAINING PROTEIN-RELATED"/>
    <property type="match status" value="1"/>
</dbReference>
<dbReference type="InterPro" id="IPR036291">
    <property type="entry name" value="NAD(P)-bd_dom_sf"/>
</dbReference>
<evidence type="ECO:0000259" key="8">
    <source>
        <dbReference type="Pfam" id="PF05368"/>
    </source>
</evidence>
<evidence type="ECO:0000313" key="10">
    <source>
        <dbReference type="Proteomes" id="UP000286045"/>
    </source>
</evidence>
<proteinExistence type="inferred from homology"/>
<evidence type="ECO:0000256" key="4">
    <source>
        <dbReference type="ARBA" id="ARBA00022490"/>
    </source>
</evidence>
<evidence type="ECO:0000256" key="7">
    <source>
        <dbReference type="ARBA" id="ARBA00040296"/>
    </source>
</evidence>
<evidence type="ECO:0000256" key="1">
    <source>
        <dbReference type="ARBA" id="ARBA00004123"/>
    </source>
</evidence>
<dbReference type="InterPro" id="IPR008030">
    <property type="entry name" value="NmrA-like"/>
</dbReference>
<dbReference type="GO" id="GO:0005634">
    <property type="term" value="C:nucleus"/>
    <property type="evidence" value="ECO:0007669"/>
    <property type="project" value="UniProtKB-SubCell"/>
</dbReference>
<feature type="domain" description="NmrA-like" evidence="8">
    <location>
        <begin position="4"/>
        <end position="305"/>
    </location>
</feature>
<reference evidence="9 10" key="1">
    <citation type="submission" date="2018-12" db="EMBL/GenBank/DDBJ databases">
        <title>Draft genome sequence of Xylaria grammica IHI A82.</title>
        <authorList>
            <person name="Buettner E."/>
            <person name="Kellner H."/>
        </authorList>
    </citation>
    <scope>NUCLEOTIDE SEQUENCE [LARGE SCALE GENOMIC DNA]</scope>
    <source>
        <strain evidence="9 10">IHI A82</strain>
    </source>
</reference>
<dbReference type="AlphaFoldDB" id="A0A439DKT2"/>
<protein>
    <recommendedName>
        <fullName evidence="7">NmrA-like family domain-containing protein 1</fullName>
    </recommendedName>
</protein>
<dbReference type="FunFam" id="3.40.50.720:FF:000181">
    <property type="entry name" value="NmrA-like family domain-containing protein 1"/>
    <property type="match status" value="1"/>
</dbReference>
<dbReference type="EMBL" id="RYZI01000001">
    <property type="protein sequence ID" value="RWA15002.1"/>
    <property type="molecule type" value="Genomic_DNA"/>
</dbReference>
<keyword evidence="5" id="KW-0521">NADP</keyword>
<dbReference type="Gene3D" id="3.40.50.720">
    <property type="entry name" value="NAD(P)-binding Rossmann-like Domain"/>
    <property type="match status" value="1"/>
</dbReference>
<dbReference type="Proteomes" id="UP000286045">
    <property type="component" value="Unassembled WGS sequence"/>
</dbReference>
<dbReference type="SUPFAM" id="SSF51735">
    <property type="entry name" value="NAD(P)-binding Rossmann-fold domains"/>
    <property type="match status" value="1"/>
</dbReference>
<gene>
    <name evidence="9" type="ORF">EKO27_g4</name>
</gene>
<dbReference type="Gene3D" id="3.90.25.10">
    <property type="entry name" value="UDP-galactose 4-epimerase, domain 1"/>
    <property type="match status" value="1"/>
</dbReference>
<dbReference type="STRING" id="363999.A0A439DKT2"/>
<keyword evidence="10" id="KW-1185">Reference proteome</keyword>
<comment type="caution">
    <text evidence="9">The sequence shown here is derived from an EMBL/GenBank/DDBJ whole genome shotgun (WGS) entry which is preliminary data.</text>
</comment>
<dbReference type="InterPro" id="IPR051164">
    <property type="entry name" value="NmrA-like_oxidored"/>
</dbReference>